<gene>
    <name evidence="1" type="ORF">EAS64_00800</name>
</gene>
<dbReference type="Gene3D" id="3.30.460.40">
    <property type="match status" value="1"/>
</dbReference>
<organism evidence="1 2">
    <name type="scientific">Trebonia kvetii</name>
    <dbReference type="NCBI Taxonomy" id="2480626"/>
    <lineage>
        <taxon>Bacteria</taxon>
        <taxon>Bacillati</taxon>
        <taxon>Actinomycetota</taxon>
        <taxon>Actinomycetes</taxon>
        <taxon>Streptosporangiales</taxon>
        <taxon>Treboniaceae</taxon>
        <taxon>Trebonia</taxon>
    </lineage>
</organism>
<reference evidence="1 2" key="1">
    <citation type="submission" date="2018-11" db="EMBL/GenBank/DDBJ databases">
        <title>Trebonia kvetii gen.nov., sp.nov., a novel acidophilic actinobacterium, and proposal of the new actinobacterial family Treboniaceae fam. nov.</title>
        <authorList>
            <person name="Rapoport D."/>
            <person name="Sagova-Mareckova M."/>
            <person name="Sedlacek I."/>
            <person name="Provaznik J."/>
            <person name="Kralova S."/>
            <person name="Pavlinic D."/>
            <person name="Benes V."/>
            <person name="Kopecky J."/>
        </authorList>
    </citation>
    <scope>NUCLEOTIDE SEQUENCE [LARGE SCALE GENOMIC DNA]</scope>
    <source>
        <strain evidence="1 2">15Tr583</strain>
    </source>
</reference>
<keyword evidence="2" id="KW-1185">Reference proteome</keyword>
<dbReference type="RefSeq" id="WP_145850792.1">
    <property type="nucleotide sequence ID" value="NZ_RPFW01000001.1"/>
</dbReference>
<comment type="caution">
    <text evidence="1">The sequence shown here is derived from an EMBL/GenBank/DDBJ whole genome shotgun (WGS) entry which is preliminary data.</text>
</comment>
<dbReference type="Proteomes" id="UP000460272">
    <property type="component" value="Unassembled WGS sequence"/>
</dbReference>
<sequence length="249" mass="27218">MPSPDDDPLPEAVALVEGAMAAGLRLRLLGGLGVRVLCPDFPPRPHRDIDFACAGKGRRDIAAFLERSGCQPDKAFNALNGDWQMYFIAPSGLPVDVMVDRLVMCHTLDLRPSLGNSSLTLDPADLLLSKLQIFELNAKDARDITQLLSGVPVGDGQGGGPFIDTRRFGEILAADWGWWRTSTGNLEKLPKLLADSAEMIPPQARFDPAAQAARLLDVANSVPKSMKWKLRANVGDRVRWYELPEEVAH</sequence>
<evidence type="ECO:0000313" key="1">
    <source>
        <dbReference type="EMBL" id="TVZ06038.1"/>
    </source>
</evidence>
<evidence type="ECO:0008006" key="3">
    <source>
        <dbReference type="Google" id="ProtNLM"/>
    </source>
</evidence>
<name>A0A6P2C4A5_9ACTN</name>
<protein>
    <recommendedName>
        <fullName evidence="3">Nucleotidyltransferase family protein</fullName>
    </recommendedName>
</protein>
<accession>A0A6P2C4A5</accession>
<dbReference type="OrthoDB" id="3963523at2"/>
<proteinExistence type="predicted"/>
<evidence type="ECO:0000313" key="2">
    <source>
        <dbReference type="Proteomes" id="UP000460272"/>
    </source>
</evidence>
<dbReference type="EMBL" id="RPFW01000001">
    <property type="protein sequence ID" value="TVZ06038.1"/>
    <property type="molecule type" value="Genomic_DNA"/>
</dbReference>
<dbReference type="AlphaFoldDB" id="A0A6P2C4A5"/>